<organism evidence="1">
    <name type="scientific">hydrothermal vent metagenome</name>
    <dbReference type="NCBI Taxonomy" id="652676"/>
    <lineage>
        <taxon>unclassified sequences</taxon>
        <taxon>metagenomes</taxon>
        <taxon>ecological metagenomes</taxon>
    </lineage>
</organism>
<protein>
    <submittedName>
        <fullName evidence="1">Uncharacterized protein</fullName>
    </submittedName>
</protein>
<reference evidence="1" key="1">
    <citation type="submission" date="2018-06" db="EMBL/GenBank/DDBJ databases">
        <authorList>
            <person name="Zhirakovskaya E."/>
        </authorList>
    </citation>
    <scope>NUCLEOTIDE SEQUENCE</scope>
</reference>
<evidence type="ECO:0000313" key="1">
    <source>
        <dbReference type="EMBL" id="VAW22702.1"/>
    </source>
</evidence>
<dbReference type="AlphaFoldDB" id="A0A3B0U8C8"/>
<gene>
    <name evidence="1" type="ORF">MNBD_ALPHA11-86</name>
</gene>
<proteinExistence type="predicted"/>
<name>A0A3B0U8C8_9ZZZZ</name>
<sequence length="28" mass="3015">MPGLNSLEFEKVIHAIANSARSGMRATI</sequence>
<feature type="non-terminal residue" evidence="1">
    <location>
        <position position="28"/>
    </location>
</feature>
<accession>A0A3B0U8C8</accession>
<dbReference type="EMBL" id="UOEQ01000428">
    <property type="protein sequence ID" value="VAW22702.1"/>
    <property type="molecule type" value="Genomic_DNA"/>
</dbReference>